<organism evidence="2 3">
    <name type="scientific">Mycobacteroides franklinii</name>
    <dbReference type="NCBI Taxonomy" id="948102"/>
    <lineage>
        <taxon>Bacteria</taxon>
        <taxon>Bacillati</taxon>
        <taxon>Actinomycetota</taxon>
        <taxon>Actinomycetes</taxon>
        <taxon>Mycobacteriales</taxon>
        <taxon>Mycobacteriaceae</taxon>
        <taxon>Mycobacteroides</taxon>
    </lineage>
</organism>
<dbReference type="InterPro" id="IPR051704">
    <property type="entry name" value="FAD_aromatic-hydroxylase"/>
</dbReference>
<evidence type="ECO:0000313" key="3">
    <source>
        <dbReference type="Proteomes" id="UP000295627"/>
    </source>
</evidence>
<dbReference type="Proteomes" id="UP000295627">
    <property type="component" value="Unassembled WGS sequence"/>
</dbReference>
<dbReference type="PANTHER" id="PTHR46865">
    <property type="entry name" value="OXIDOREDUCTASE-RELATED"/>
    <property type="match status" value="1"/>
</dbReference>
<proteinExistence type="predicted"/>
<dbReference type="Gene3D" id="3.30.9.10">
    <property type="entry name" value="D-Amino Acid Oxidase, subunit A, domain 2"/>
    <property type="match status" value="1"/>
</dbReference>
<dbReference type="Gene3D" id="3.50.50.60">
    <property type="entry name" value="FAD/NAD(P)-binding domain"/>
    <property type="match status" value="1"/>
</dbReference>
<gene>
    <name evidence="2" type="ORF">EJ571_16360</name>
</gene>
<dbReference type="Pfam" id="PF01494">
    <property type="entry name" value="FAD_binding_3"/>
    <property type="match status" value="1"/>
</dbReference>
<dbReference type="RefSeq" id="WP_078335361.1">
    <property type="nucleotide sequence ID" value="NZ_MAFQ01000010.1"/>
</dbReference>
<dbReference type="AlphaFoldDB" id="A0A4R5PA26"/>
<sequence>MRVLISGASVAGPTLAFWLTRYGFDVTVVERAPSPRKSGGHAVDLFKPAMDIVEKMGVLDRIEAHEAGTDIISIQRGGRRGLVELPEALITSAVSQRHIEIMRDDLSEILYEASSPTAEYIFGDSITALTEESTGVHVSFGKAPDRRFDLVIGADGLHSNVRSLVFGPECGYSHWLGEYLAVASIPNYLDLKDRALMFPRVDRLAGIYSAKQLQDARAFFLFRTPEPLDYHHRDVDRQKQILKHLYADFGWEVPRMLAELDTTDAFYMDSITQLRMDTWSKGRITLVGDAGYCPGPAVGGSTSIAVVGAYVLAGEIAAAEGDHTRGYLAYEAALRDYVHRSRQLALTASSTLVPKSRLGLLALVHGARILQHLPSPLAHTLSRLVAARRLNIHDTFTLCDYQHVADRRYISQSTDQQEPEHHWRQ</sequence>
<comment type="caution">
    <text evidence="2">The sequence shown here is derived from an EMBL/GenBank/DDBJ whole genome shotgun (WGS) entry which is preliminary data.</text>
</comment>
<protein>
    <submittedName>
        <fullName evidence="2">FAD-dependent oxidoreductase</fullName>
    </submittedName>
</protein>
<evidence type="ECO:0000313" key="2">
    <source>
        <dbReference type="EMBL" id="TDH20354.1"/>
    </source>
</evidence>
<dbReference type="GO" id="GO:0071949">
    <property type="term" value="F:FAD binding"/>
    <property type="evidence" value="ECO:0007669"/>
    <property type="project" value="InterPro"/>
</dbReference>
<evidence type="ECO:0000259" key="1">
    <source>
        <dbReference type="Pfam" id="PF01494"/>
    </source>
</evidence>
<feature type="domain" description="FAD-binding" evidence="1">
    <location>
        <begin position="2"/>
        <end position="323"/>
    </location>
</feature>
<dbReference type="InterPro" id="IPR036188">
    <property type="entry name" value="FAD/NAD-bd_sf"/>
</dbReference>
<dbReference type="PRINTS" id="PR00420">
    <property type="entry name" value="RNGMNOXGNASE"/>
</dbReference>
<accession>A0A4R5PA26</accession>
<dbReference type="EMBL" id="RXLR01000017">
    <property type="protein sequence ID" value="TDH20354.1"/>
    <property type="molecule type" value="Genomic_DNA"/>
</dbReference>
<name>A0A4R5PA26_9MYCO</name>
<reference evidence="2 3" key="1">
    <citation type="journal article" date="2019" name="Sci. Rep.">
        <title>Extended insight into the Mycobacterium chelonae-abscessus complex through whole genome sequencing of Mycobacterium salmoniphilum outbreak and Mycobacterium salmoniphilum-like strains.</title>
        <authorList>
            <person name="Behra P.R.K."/>
            <person name="Das S."/>
            <person name="Pettersson B.M.F."/>
            <person name="Shirreff L."/>
            <person name="DuCote T."/>
            <person name="Jacobsson K.G."/>
            <person name="Ennis D.G."/>
            <person name="Kirsebom L.A."/>
        </authorList>
    </citation>
    <scope>NUCLEOTIDE SEQUENCE [LARGE SCALE GENOMIC DNA]</scope>
    <source>
        <strain evidence="2 3">DSM 45524</strain>
    </source>
</reference>
<dbReference type="PANTHER" id="PTHR46865:SF2">
    <property type="entry name" value="MONOOXYGENASE"/>
    <property type="match status" value="1"/>
</dbReference>
<dbReference type="SUPFAM" id="SSF51905">
    <property type="entry name" value="FAD/NAD(P)-binding domain"/>
    <property type="match status" value="1"/>
</dbReference>
<dbReference type="InterPro" id="IPR002938">
    <property type="entry name" value="FAD-bd"/>
</dbReference>